<dbReference type="Pfam" id="PF20684">
    <property type="entry name" value="Fung_rhodopsin"/>
    <property type="match status" value="1"/>
</dbReference>
<evidence type="ECO:0000256" key="4">
    <source>
        <dbReference type="ARBA" id="ARBA00023136"/>
    </source>
</evidence>
<proteinExistence type="inferred from homology"/>
<evidence type="ECO:0000256" key="7">
    <source>
        <dbReference type="SAM" id="Phobius"/>
    </source>
</evidence>
<gene>
    <name evidence="9" type="ORF">PDIGIT_LOCUS9907</name>
</gene>
<keyword evidence="4 7" id="KW-0472">Membrane</keyword>
<accession>A0A9W4XT98</accession>
<reference evidence="9" key="1">
    <citation type="submission" date="2023-01" db="EMBL/GenBank/DDBJ databases">
        <authorList>
            <person name="Van Ghelder C."/>
            <person name="Rancurel C."/>
        </authorList>
    </citation>
    <scope>NUCLEOTIDE SEQUENCE</scope>
    <source>
        <strain evidence="9">CNCM I-4278</strain>
    </source>
</reference>
<comment type="subcellular location">
    <subcellularLocation>
        <location evidence="1">Membrane</location>
        <topology evidence="1">Multi-pass membrane protein</topology>
    </subcellularLocation>
</comment>
<dbReference type="PANTHER" id="PTHR33048">
    <property type="entry name" value="PTH11-LIKE INTEGRAL MEMBRANE PROTEIN (AFU_ORTHOLOGUE AFUA_5G11245)"/>
    <property type="match status" value="1"/>
</dbReference>
<dbReference type="OrthoDB" id="408702at2759"/>
<name>A0A9W4XT98_9PLEO</name>
<feature type="transmembrane region" description="Helical" evidence="7">
    <location>
        <begin position="22"/>
        <end position="45"/>
    </location>
</feature>
<feature type="transmembrane region" description="Helical" evidence="7">
    <location>
        <begin position="136"/>
        <end position="156"/>
    </location>
</feature>
<protein>
    <recommendedName>
        <fullName evidence="8">Rhodopsin domain-containing protein</fullName>
    </recommendedName>
</protein>
<evidence type="ECO:0000256" key="2">
    <source>
        <dbReference type="ARBA" id="ARBA00022692"/>
    </source>
</evidence>
<comment type="caution">
    <text evidence="9">The sequence shown here is derived from an EMBL/GenBank/DDBJ whole genome shotgun (WGS) entry which is preliminary data.</text>
</comment>
<dbReference type="Proteomes" id="UP001152607">
    <property type="component" value="Unassembled WGS sequence"/>
</dbReference>
<evidence type="ECO:0000256" key="3">
    <source>
        <dbReference type="ARBA" id="ARBA00022989"/>
    </source>
</evidence>
<evidence type="ECO:0000259" key="8">
    <source>
        <dbReference type="Pfam" id="PF20684"/>
    </source>
</evidence>
<feature type="transmembrane region" description="Helical" evidence="7">
    <location>
        <begin position="176"/>
        <end position="199"/>
    </location>
</feature>
<dbReference type="PANTHER" id="PTHR33048:SF131">
    <property type="entry name" value="INTEGRAL MEMBRANE PROTEIN"/>
    <property type="match status" value="1"/>
</dbReference>
<comment type="similarity">
    <text evidence="5">Belongs to the SAT4 family.</text>
</comment>
<organism evidence="9 10">
    <name type="scientific">Periconia digitata</name>
    <dbReference type="NCBI Taxonomy" id="1303443"/>
    <lineage>
        <taxon>Eukaryota</taxon>
        <taxon>Fungi</taxon>
        <taxon>Dikarya</taxon>
        <taxon>Ascomycota</taxon>
        <taxon>Pezizomycotina</taxon>
        <taxon>Dothideomycetes</taxon>
        <taxon>Pleosporomycetidae</taxon>
        <taxon>Pleosporales</taxon>
        <taxon>Massarineae</taxon>
        <taxon>Periconiaceae</taxon>
        <taxon>Periconia</taxon>
    </lineage>
</organism>
<dbReference type="AlphaFoldDB" id="A0A9W4XT98"/>
<sequence length="335" mass="36753">MGLGEHVWNLKDGVLLPLLRTWYVGAVFYIAVIGLLKACVILFYLDIFSTAYPRFRTAAHTILAYITLNTLILVFLTIFACRPIATFWNRDIKGKCLDIPAIGYAVGVSAIVQDIILLVLPLTVIGSLSMDRLRKISAGFLFSIGAFGCIATVLRLHTNPYIKVSLDPTWDYASGMIWVELEVCAIYVCISLPSIRILVVRLLPARCRNLFGKMAERIGDGEHFPQRDAKGGGAAHSPAALPASDQLRSPPRGFFSRILPQTSIWSRFTASGAGDGGSRGLFSTGRNESQVAITRASVDMGEGSAELQESFQLFRKYWNKEMRGGGNEGTIQSQV</sequence>
<evidence type="ECO:0000256" key="5">
    <source>
        <dbReference type="ARBA" id="ARBA00038359"/>
    </source>
</evidence>
<keyword evidence="3 7" id="KW-1133">Transmembrane helix</keyword>
<dbReference type="GO" id="GO:0016020">
    <property type="term" value="C:membrane"/>
    <property type="evidence" value="ECO:0007669"/>
    <property type="project" value="UniProtKB-SubCell"/>
</dbReference>
<evidence type="ECO:0000256" key="1">
    <source>
        <dbReference type="ARBA" id="ARBA00004141"/>
    </source>
</evidence>
<feature type="domain" description="Rhodopsin" evidence="8">
    <location>
        <begin position="2"/>
        <end position="200"/>
    </location>
</feature>
<evidence type="ECO:0000313" key="10">
    <source>
        <dbReference type="Proteomes" id="UP001152607"/>
    </source>
</evidence>
<dbReference type="EMBL" id="CAOQHR010000007">
    <property type="protein sequence ID" value="CAI6336801.1"/>
    <property type="molecule type" value="Genomic_DNA"/>
</dbReference>
<feature type="region of interest" description="Disordered" evidence="6">
    <location>
        <begin position="222"/>
        <end position="249"/>
    </location>
</feature>
<evidence type="ECO:0000313" key="9">
    <source>
        <dbReference type="EMBL" id="CAI6336801.1"/>
    </source>
</evidence>
<feature type="transmembrane region" description="Helical" evidence="7">
    <location>
        <begin position="101"/>
        <end position="124"/>
    </location>
</feature>
<keyword evidence="10" id="KW-1185">Reference proteome</keyword>
<dbReference type="InterPro" id="IPR052337">
    <property type="entry name" value="SAT4-like"/>
</dbReference>
<feature type="transmembrane region" description="Helical" evidence="7">
    <location>
        <begin position="57"/>
        <end position="81"/>
    </location>
</feature>
<evidence type="ECO:0000256" key="6">
    <source>
        <dbReference type="SAM" id="MobiDB-lite"/>
    </source>
</evidence>
<keyword evidence="2 7" id="KW-0812">Transmembrane</keyword>
<dbReference type="InterPro" id="IPR049326">
    <property type="entry name" value="Rhodopsin_dom_fungi"/>
</dbReference>